<proteinExistence type="inferred from homology"/>
<dbReference type="PANTHER" id="PTHR47764">
    <property type="entry name" value="UBIQUITIN-LIKE-SPECIFIC PROTEASE 2B-RELATED"/>
    <property type="match status" value="1"/>
</dbReference>
<dbReference type="AlphaFoldDB" id="S8D5P4"/>
<evidence type="ECO:0000256" key="1">
    <source>
        <dbReference type="ARBA" id="ARBA00005234"/>
    </source>
</evidence>
<feature type="non-terminal residue" evidence="5">
    <location>
        <position position="1"/>
    </location>
</feature>
<dbReference type="Pfam" id="PF02902">
    <property type="entry name" value="Peptidase_C48"/>
    <property type="match status" value="1"/>
</dbReference>
<comment type="caution">
    <text evidence="5">The sequence shown here is derived from an EMBL/GenBank/DDBJ whole genome shotgun (WGS) entry which is preliminary data.</text>
</comment>
<dbReference type="EMBL" id="AUSU01000713">
    <property type="protein sequence ID" value="EPS72741.1"/>
    <property type="molecule type" value="Genomic_DNA"/>
</dbReference>
<keyword evidence="6" id="KW-1185">Reference proteome</keyword>
<dbReference type="SUPFAM" id="SSF54001">
    <property type="entry name" value="Cysteine proteinases"/>
    <property type="match status" value="1"/>
</dbReference>
<evidence type="ECO:0000313" key="5">
    <source>
        <dbReference type="EMBL" id="EPS72741.1"/>
    </source>
</evidence>
<accession>S8D5P4</accession>
<sequence>IPRILHMDSLRGSHSALENCIKRYLWEDWKQHHNDHGKDVFTKFDRLDFIELKLPQQENFFDCGLFLLHYAELFLEHVSNSSPLANFEGTLNEGWFHPAEVTLKKRNQIRKLIRKIAND</sequence>
<name>S8D5P4_9LAMI</name>
<dbReference type="PANTHER" id="PTHR47764:SF2">
    <property type="entry name" value="UBIQUITIN-LIKE PROTEASE FAMILY PROFILE DOMAIN-CONTAINING PROTEIN"/>
    <property type="match status" value="1"/>
</dbReference>
<feature type="domain" description="Ubiquitin-like protease family profile" evidence="4">
    <location>
        <begin position="1"/>
        <end position="74"/>
    </location>
</feature>
<gene>
    <name evidence="5" type="ORF">M569_02018</name>
</gene>
<dbReference type="InterPro" id="IPR038765">
    <property type="entry name" value="Papain-like_cys_pep_sf"/>
</dbReference>
<dbReference type="Proteomes" id="UP000015453">
    <property type="component" value="Unassembled WGS sequence"/>
</dbReference>
<evidence type="ECO:0000256" key="2">
    <source>
        <dbReference type="ARBA" id="ARBA00022670"/>
    </source>
</evidence>
<dbReference type="GO" id="GO:0008234">
    <property type="term" value="F:cysteine-type peptidase activity"/>
    <property type="evidence" value="ECO:0007669"/>
    <property type="project" value="InterPro"/>
</dbReference>
<dbReference type="Gene3D" id="1.10.418.20">
    <property type="match status" value="1"/>
</dbReference>
<comment type="similarity">
    <text evidence="1">Belongs to the peptidase C48 family.</text>
</comment>
<feature type="non-terminal residue" evidence="5">
    <location>
        <position position="119"/>
    </location>
</feature>
<dbReference type="InterPro" id="IPR003653">
    <property type="entry name" value="Peptidase_C48_C"/>
</dbReference>
<evidence type="ECO:0000259" key="4">
    <source>
        <dbReference type="PROSITE" id="PS50600"/>
    </source>
</evidence>
<reference evidence="5 6" key="1">
    <citation type="journal article" date="2013" name="BMC Genomics">
        <title>The miniature genome of a carnivorous plant Genlisea aurea contains a low number of genes and short non-coding sequences.</title>
        <authorList>
            <person name="Leushkin E.V."/>
            <person name="Sutormin R.A."/>
            <person name="Nabieva E.R."/>
            <person name="Penin A.A."/>
            <person name="Kondrashov A.S."/>
            <person name="Logacheva M.D."/>
        </authorList>
    </citation>
    <scope>NUCLEOTIDE SEQUENCE [LARGE SCALE GENOMIC DNA]</scope>
</reference>
<evidence type="ECO:0000256" key="3">
    <source>
        <dbReference type="ARBA" id="ARBA00022801"/>
    </source>
</evidence>
<dbReference type="PROSITE" id="PS50600">
    <property type="entry name" value="ULP_PROTEASE"/>
    <property type="match status" value="1"/>
</dbReference>
<organism evidence="5 6">
    <name type="scientific">Genlisea aurea</name>
    <dbReference type="NCBI Taxonomy" id="192259"/>
    <lineage>
        <taxon>Eukaryota</taxon>
        <taxon>Viridiplantae</taxon>
        <taxon>Streptophyta</taxon>
        <taxon>Embryophyta</taxon>
        <taxon>Tracheophyta</taxon>
        <taxon>Spermatophyta</taxon>
        <taxon>Magnoliopsida</taxon>
        <taxon>eudicotyledons</taxon>
        <taxon>Gunneridae</taxon>
        <taxon>Pentapetalae</taxon>
        <taxon>asterids</taxon>
        <taxon>lamiids</taxon>
        <taxon>Lamiales</taxon>
        <taxon>Lentibulariaceae</taxon>
        <taxon>Genlisea</taxon>
    </lineage>
</organism>
<keyword evidence="2" id="KW-0645">Protease</keyword>
<dbReference type="OrthoDB" id="442460at2759"/>
<dbReference type="GO" id="GO:0006508">
    <property type="term" value="P:proteolysis"/>
    <property type="evidence" value="ECO:0007669"/>
    <property type="project" value="UniProtKB-KW"/>
</dbReference>
<evidence type="ECO:0000313" key="6">
    <source>
        <dbReference type="Proteomes" id="UP000015453"/>
    </source>
</evidence>
<protein>
    <recommendedName>
        <fullName evidence="4">Ubiquitin-like protease family profile domain-containing protein</fullName>
    </recommendedName>
</protein>
<keyword evidence="3" id="KW-0378">Hydrolase</keyword>